<evidence type="ECO:0000313" key="2">
    <source>
        <dbReference type="Proteomes" id="UP000796880"/>
    </source>
</evidence>
<dbReference type="OrthoDB" id="1192906at2759"/>
<protein>
    <submittedName>
        <fullName evidence="1">Uncharacterized protein</fullName>
    </submittedName>
</protein>
<dbReference type="PANTHER" id="PTHR33210:SF24">
    <property type="entry name" value="POLLEN OLE E 1 ALLERGEN AND EXTENSIN FAMILY PROTEIN"/>
    <property type="match status" value="1"/>
</dbReference>
<dbReference type="EMBL" id="VOIH02000010">
    <property type="protein sequence ID" value="KAF3434635.1"/>
    <property type="molecule type" value="Genomic_DNA"/>
</dbReference>
<gene>
    <name evidence="1" type="ORF">FNV43_RR21720</name>
</gene>
<evidence type="ECO:0000313" key="1">
    <source>
        <dbReference type="EMBL" id="KAF3434635.1"/>
    </source>
</evidence>
<keyword evidence="2" id="KW-1185">Reference proteome</keyword>
<name>A0A8K0GUG5_9ROSA</name>
<reference evidence="1" key="1">
    <citation type="submission" date="2020-03" db="EMBL/GenBank/DDBJ databases">
        <title>A high-quality chromosome-level genome assembly of a woody plant with both climbing and erect habits, Rhamnella rubrinervis.</title>
        <authorList>
            <person name="Lu Z."/>
            <person name="Yang Y."/>
            <person name="Zhu X."/>
            <person name="Sun Y."/>
        </authorList>
    </citation>
    <scope>NUCLEOTIDE SEQUENCE</scope>
    <source>
        <strain evidence="1">BYM</strain>
        <tissue evidence="1">Leaf</tissue>
    </source>
</reference>
<dbReference type="InterPro" id="IPR039923">
    <property type="entry name" value="Protodermal_1"/>
</dbReference>
<dbReference type="Pfam" id="PF01190">
    <property type="entry name" value="Pollen_Ole_e_1"/>
    <property type="match status" value="1"/>
</dbReference>
<comment type="caution">
    <text evidence="1">The sequence shown here is derived from an EMBL/GenBank/DDBJ whole genome shotgun (WGS) entry which is preliminary data.</text>
</comment>
<organism evidence="1 2">
    <name type="scientific">Rhamnella rubrinervis</name>
    <dbReference type="NCBI Taxonomy" id="2594499"/>
    <lineage>
        <taxon>Eukaryota</taxon>
        <taxon>Viridiplantae</taxon>
        <taxon>Streptophyta</taxon>
        <taxon>Embryophyta</taxon>
        <taxon>Tracheophyta</taxon>
        <taxon>Spermatophyta</taxon>
        <taxon>Magnoliopsida</taxon>
        <taxon>eudicotyledons</taxon>
        <taxon>Gunneridae</taxon>
        <taxon>Pentapetalae</taxon>
        <taxon>rosids</taxon>
        <taxon>fabids</taxon>
        <taxon>Rosales</taxon>
        <taxon>Rhamnaceae</taxon>
        <taxon>rhamnoid group</taxon>
        <taxon>Rhamneae</taxon>
        <taxon>Rhamnella</taxon>
    </lineage>
</organism>
<dbReference type="PANTHER" id="PTHR33210">
    <property type="entry name" value="PROTODERMAL FACTOR 1"/>
    <property type="match status" value="1"/>
</dbReference>
<dbReference type="AlphaFoldDB" id="A0A8K0GUG5"/>
<dbReference type="Proteomes" id="UP000796880">
    <property type="component" value="Unassembled WGS sequence"/>
</dbReference>
<proteinExistence type="predicted"/>
<sequence>MGTWLAPKSPICRSRIRLPVAAIDGTLGDAMVTGTVFCDQCKDGQRSLFDYPINGIKVKVACADRNGQITVSREETTNWFGNYAMKFDGAPDLSNCYAQVSGIGQGSSSSPECIAAAGPPQQLRLMFKMFDMEMYAVDSLLSEPAQPMSYCPKSNNPVPAPVTPANPPPVQVPVTPVSPPPHFRLPPLPQLPPLPPLPSLPPMPPVPFLEPTACTHANWTTPEFKCYWRAVNPETKVAVAFGLNAGRRYGNDMTLWQGLQGRGDPYRTLLREGITAYLNSFNSLQFSYNTIGVIQHLDWALLGSSRSVLLTALRFKRANSAQVILLRERFVVFIVLEVLELSGFEVACFWNLVVAIACDHHWPCCHRCGSQGMGRCDRHALVASSFHHVLGFRFLTVVLSSSSSRRALAQVTMAIGKNIVFSDLGSHGSLNFGLVVGASSEPSVLGHVKTVASGLVVPLVFAGKPNSRNVFVSTNLGCGDVTKYSHQLRLWRCFQVDVDVASYLLDMLTMEVDGYFPKKVHQSSIEKEAINFESSLPIGGAIRMEDPSLHQECQKHHFLCDIIMGEQSMDSGALVNEDGTFSYQLQLALYEDLPWGPVIVKKKRGRKSKEEKQCLFLEQGEVGDRVMLLIQARDTVGTFPTGHRGVCCYVECKLDQVFWSSNCLDFWDMALPRQQSYHIPLIIRFTKGSILGPQPFCFLSMWLLDERFQDMIKAIWASSMLGDPMRKLVGKLKAVKYALKN</sequence>
<accession>A0A8K0GUG5</accession>